<sequence length="152" mass="16937">MPSIRMPSSSIFDYILEDLSLQTTAENRDGANEGEVPIEGEEPIEGPDDRSDTDYERPAHLQQEMDQQQLIRNQQKTNSNVSGDVGTHERERPASEHGQHAGSSRSNANWEEELEGLPEGLQQLLKLPMKLFSNSGHASEESRSASQLSDLH</sequence>
<protein>
    <submittedName>
        <fullName evidence="1">Uncharacterized protein</fullName>
    </submittedName>
</protein>
<name>A0ACC3DBF5_9PEZI</name>
<proteinExistence type="predicted"/>
<organism evidence="1 2">
    <name type="scientific">Coniosporium uncinatum</name>
    <dbReference type="NCBI Taxonomy" id="93489"/>
    <lineage>
        <taxon>Eukaryota</taxon>
        <taxon>Fungi</taxon>
        <taxon>Dikarya</taxon>
        <taxon>Ascomycota</taxon>
        <taxon>Pezizomycotina</taxon>
        <taxon>Dothideomycetes</taxon>
        <taxon>Dothideomycetes incertae sedis</taxon>
        <taxon>Coniosporium</taxon>
    </lineage>
</organism>
<reference evidence="1" key="1">
    <citation type="submission" date="2024-09" db="EMBL/GenBank/DDBJ databases">
        <title>Black Yeasts Isolated from many extreme environments.</title>
        <authorList>
            <person name="Coleine C."/>
            <person name="Stajich J.E."/>
            <person name="Selbmann L."/>
        </authorList>
    </citation>
    <scope>NUCLEOTIDE SEQUENCE</scope>
    <source>
        <strain evidence="1">CCFEE 5737</strain>
    </source>
</reference>
<gene>
    <name evidence="1" type="ORF">LTS18_003583</name>
</gene>
<evidence type="ECO:0000313" key="2">
    <source>
        <dbReference type="Proteomes" id="UP001186974"/>
    </source>
</evidence>
<evidence type="ECO:0000313" key="1">
    <source>
        <dbReference type="EMBL" id="KAK3064826.1"/>
    </source>
</evidence>
<comment type="caution">
    <text evidence="1">The sequence shown here is derived from an EMBL/GenBank/DDBJ whole genome shotgun (WGS) entry which is preliminary data.</text>
</comment>
<dbReference type="EMBL" id="JAWDJW010006418">
    <property type="protein sequence ID" value="KAK3064826.1"/>
    <property type="molecule type" value="Genomic_DNA"/>
</dbReference>
<dbReference type="Proteomes" id="UP001186974">
    <property type="component" value="Unassembled WGS sequence"/>
</dbReference>
<accession>A0ACC3DBF5</accession>
<keyword evidence="2" id="KW-1185">Reference proteome</keyword>